<keyword evidence="2" id="KW-1185">Reference proteome</keyword>
<accession>A0ACC1HB34</accession>
<organism evidence="1 2">
    <name type="scientific">Spiromyces aspiralis</name>
    <dbReference type="NCBI Taxonomy" id="68401"/>
    <lineage>
        <taxon>Eukaryota</taxon>
        <taxon>Fungi</taxon>
        <taxon>Fungi incertae sedis</taxon>
        <taxon>Zoopagomycota</taxon>
        <taxon>Kickxellomycotina</taxon>
        <taxon>Kickxellomycetes</taxon>
        <taxon>Kickxellales</taxon>
        <taxon>Kickxellaceae</taxon>
        <taxon>Spiromyces</taxon>
    </lineage>
</organism>
<keyword evidence="1" id="KW-0689">Ribosomal protein</keyword>
<feature type="non-terminal residue" evidence="1">
    <location>
        <position position="248"/>
    </location>
</feature>
<dbReference type="Proteomes" id="UP001145114">
    <property type="component" value="Unassembled WGS sequence"/>
</dbReference>
<gene>
    <name evidence="1" type="primary">RSM22</name>
    <name evidence="1" type="ORF">EV182_006355</name>
</gene>
<protein>
    <submittedName>
        <fullName evidence="1">37S ribosomal protein S22</fullName>
    </submittedName>
</protein>
<keyword evidence="1" id="KW-0687">Ribonucleoprotein</keyword>
<sequence>MVELPKYLINVLQKYIDDKDKRLIRIDALRIADSLRSTGMIQPGRSEPQSKLGSAASVNGVPQKPSGEQESGPKPNTAVRIPSLFDPNLFLEPHVLEYGERETAAYIASRMPATYGVIANVLTEASRRIPWLNPTRVLDFGTGPATALWAMKEVWGDSVKQFTGIDISEPMLQSAEAIMELASATEIFPEVEFKRYLAPRGNAEQYDLVMCAFTLSDLPNDTIRKATVQELWNYTKDTLVIIDRGTPH</sequence>
<evidence type="ECO:0000313" key="1">
    <source>
        <dbReference type="EMBL" id="KAJ1672856.1"/>
    </source>
</evidence>
<proteinExistence type="predicted"/>
<name>A0ACC1HB34_9FUNG</name>
<dbReference type="EMBL" id="JAMZIH010007727">
    <property type="protein sequence ID" value="KAJ1672856.1"/>
    <property type="molecule type" value="Genomic_DNA"/>
</dbReference>
<comment type="caution">
    <text evidence="1">The sequence shown here is derived from an EMBL/GenBank/DDBJ whole genome shotgun (WGS) entry which is preliminary data.</text>
</comment>
<evidence type="ECO:0000313" key="2">
    <source>
        <dbReference type="Proteomes" id="UP001145114"/>
    </source>
</evidence>
<reference evidence="1" key="1">
    <citation type="submission" date="2022-06" db="EMBL/GenBank/DDBJ databases">
        <title>Phylogenomic reconstructions and comparative analyses of Kickxellomycotina fungi.</title>
        <authorList>
            <person name="Reynolds N.K."/>
            <person name="Stajich J.E."/>
            <person name="Barry K."/>
            <person name="Grigoriev I.V."/>
            <person name="Crous P."/>
            <person name="Smith M.E."/>
        </authorList>
    </citation>
    <scope>NUCLEOTIDE SEQUENCE</scope>
    <source>
        <strain evidence="1">RSA 2271</strain>
    </source>
</reference>